<dbReference type="Proteomes" id="UP000515153">
    <property type="component" value="Unplaced"/>
</dbReference>
<reference evidence="2" key="3">
    <citation type="submission" date="2025-08" db="UniProtKB">
        <authorList>
            <consortium name="RefSeq"/>
        </authorList>
    </citation>
    <scope>IDENTIFICATION</scope>
    <source>
        <strain evidence="2">NI907</strain>
    </source>
</reference>
<proteinExistence type="predicted"/>
<dbReference type="SUPFAM" id="SSF52777">
    <property type="entry name" value="CoA-dependent acyltransferases"/>
    <property type="match status" value="1"/>
</dbReference>
<reference evidence="2" key="1">
    <citation type="journal article" date="2019" name="Mol. Biol. Evol.">
        <title>Blast fungal genomes show frequent chromosomal changes, gene gains and losses, and effector gene turnover.</title>
        <authorList>
            <person name="Gomez Luciano L.B."/>
            <person name="Jason Tsai I."/>
            <person name="Chuma I."/>
            <person name="Tosa Y."/>
            <person name="Chen Y.H."/>
            <person name="Li J.Y."/>
            <person name="Li M.Y."/>
            <person name="Jade Lu M.Y."/>
            <person name="Nakayashiki H."/>
            <person name="Li W.H."/>
        </authorList>
    </citation>
    <scope>NUCLEOTIDE SEQUENCE</scope>
    <source>
        <strain evidence="2">NI907</strain>
    </source>
</reference>
<organism evidence="1 2">
    <name type="scientific">Pyricularia grisea</name>
    <name type="common">Crabgrass-specific blast fungus</name>
    <name type="synonym">Magnaporthe grisea</name>
    <dbReference type="NCBI Taxonomy" id="148305"/>
    <lineage>
        <taxon>Eukaryota</taxon>
        <taxon>Fungi</taxon>
        <taxon>Dikarya</taxon>
        <taxon>Ascomycota</taxon>
        <taxon>Pezizomycotina</taxon>
        <taxon>Sordariomycetes</taxon>
        <taxon>Sordariomycetidae</taxon>
        <taxon>Magnaporthales</taxon>
        <taxon>Pyriculariaceae</taxon>
        <taxon>Pyricularia</taxon>
    </lineage>
</organism>
<dbReference type="InterPro" id="IPR023213">
    <property type="entry name" value="CAT-like_dom_sf"/>
</dbReference>
<dbReference type="KEGG" id="pgri:PgNI_09068"/>
<name>A0A6P8AT14_PYRGI</name>
<sequence>MWAGGDSQAPGSALLGRRDRCQPIADALPARRPPYRLLLCIPVDGRVFAKLDVSHLLLDGRSKLLMLRELVDAFDRLGEERQAILSRKPCANLMASAMKQTNNADRRANNLAY</sequence>
<dbReference type="RefSeq" id="XP_030978048.1">
    <property type="nucleotide sequence ID" value="XM_031129058.1"/>
</dbReference>
<protein>
    <recommendedName>
        <fullName evidence="3">Condensation domain-containing protein</fullName>
    </recommendedName>
</protein>
<evidence type="ECO:0000313" key="1">
    <source>
        <dbReference type="Proteomes" id="UP000515153"/>
    </source>
</evidence>
<evidence type="ECO:0000313" key="2">
    <source>
        <dbReference type="RefSeq" id="XP_030978048.1"/>
    </source>
</evidence>
<dbReference type="Gene3D" id="3.30.559.10">
    <property type="entry name" value="Chloramphenicol acetyltransferase-like domain"/>
    <property type="match status" value="1"/>
</dbReference>
<dbReference type="GeneID" id="41963966"/>
<dbReference type="AlphaFoldDB" id="A0A6P8AT14"/>
<gene>
    <name evidence="2" type="ORF">PgNI_09068</name>
</gene>
<reference evidence="2" key="2">
    <citation type="submission" date="2019-10" db="EMBL/GenBank/DDBJ databases">
        <authorList>
            <consortium name="NCBI Genome Project"/>
        </authorList>
    </citation>
    <scope>NUCLEOTIDE SEQUENCE</scope>
    <source>
        <strain evidence="2">NI907</strain>
    </source>
</reference>
<keyword evidence="1" id="KW-1185">Reference proteome</keyword>
<accession>A0A6P8AT14</accession>
<evidence type="ECO:0008006" key="3">
    <source>
        <dbReference type="Google" id="ProtNLM"/>
    </source>
</evidence>